<accession>A0A7L4URE0</accession>
<dbReference type="OrthoDB" id="285410at2"/>
<dbReference type="Proteomes" id="UP000251835">
    <property type="component" value="Unassembled WGS sequence"/>
</dbReference>
<name>A0A7L4URE0_BALHA</name>
<evidence type="ECO:0000313" key="1">
    <source>
        <dbReference type="EMBL" id="PVX52338.1"/>
    </source>
</evidence>
<protein>
    <submittedName>
        <fullName evidence="1">Putative metal-binding protein</fullName>
    </submittedName>
</protein>
<sequence length="88" mass="10053">MSNVKHIHEVLFLFQEKATFQSEEALFDEIKKRHGEDVGFTSCSNEPFGLDKVVDFLVNREKIVKNADGSLALHPDMSMCNGHENHKH</sequence>
<reference evidence="1 2" key="1">
    <citation type="submission" date="2018-05" db="EMBL/GenBank/DDBJ databases">
        <title>Genomic Encyclopedia of Type Strains, Phase IV (KMG-IV): sequencing the most valuable type-strain genomes for metagenomic binning, comparative biology and taxonomic classification.</title>
        <authorList>
            <person name="Goeker M."/>
        </authorList>
    </citation>
    <scope>NUCLEOTIDE SEQUENCE [LARGE SCALE GENOMIC DNA]</scope>
    <source>
        <strain evidence="1 2">DSM 28579</strain>
    </source>
</reference>
<proteinExistence type="predicted"/>
<dbReference type="AlphaFoldDB" id="A0A7L4URE0"/>
<dbReference type="InterPro" id="IPR019620">
    <property type="entry name" value="Metal-bd_prot_put"/>
</dbReference>
<organism evidence="1 2">
    <name type="scientific">Balneicella halophila</name>
    <dbReference type="NCBI Taxonomy" id="1537566"/>
    <lineage>
        <taxon>Bacteria</taxon>
        <taxon>Pseudomonadati</taxon>
        <taxon>Bacteroidota</taxon>
        <taxon>Bacteroidia</taxon>
        <taxon>Bacteroidales</taxon>
        <taxon>Balneicellaceae</taxon>
        <taxon>Balneicella</taxon>
    </lineage>
</organism>
<dbReference type="EMBL" id="QENZ01000003">
    <property type="protein sequence ID" value="PVX52338.1"/>
    <property type="molecule type" value="Genomic_DNA"/>
</dbReference>
<keyword evidence="2" id="KW-1185">Reference proteome</keyword>
<gene>
    <name evidence="1" type="ORF">C7377_0652</name>
</gene>
<dbReference type="RefSeq" id="WP_116495876.1">
    <property type="nucleotide sequence ID" value="NZ_QENZ01000003.1"/>
</dbReference>
<dbReference type="Pfam" id="PF10678">
    <property type="entry name" value="DUF2492"/>
    <property type="match status" value="1"/>
</dbReference>
<comment type="caution">
    <text evidence="1">The sequence shown here is derived from an EMBL/GenBank/DDBJ whole genome shotgun (WGS) entry which is preliminary data.</text>
</comment>
<evidence type="ECO:0000313" key="2">
    <source>
        <dbReference type="Proteomes" id="UP000251835"/>
    </source>
</evidence>